<protein>
    <submittedName>
        <fullName evidence="1">Uncharacterized protein</fullName>
    </submittedName>
</protein>
<comment type="caution">
    <text evidence="1">The sequence shown here is derived from an EMBL/GenBank/DDBJ whole genome shotgun (WGS) entry which is preliminary data.</text>
</comment>
<dbReference type="EMBL" id="JFZV01000007">
    <property type="protein sequence ID" value="KDN14378.1"/>
    <property type="molecule type" value="Genomic_DNA"/>
</dbReference>
<proteinExistence type="predicted"/>
<evidence type="ECO:0000313" key="2">
    <source>
        <dbReference type="Proteomes" id="UP000027170"/>
    </source>
</evidence>
<organism evidence="1 2">
    <name type="scientific">Snodgrassella communis</name>
    <dbReference type="NCBI Taxonomy" id="2946699"/>
    <lineage>
        <taxon>Bacteria</taxon>
        <taxon>Pseudomonadati</taxon>
        <taxon>Pseudomonadota</taxon>
        <taxon>Betaproteobacteria</taxon>
        <taxon>Neisseriales</taxon>
        <taxon>Neisseriaceae</taxon>
        <taxon>Snodgrassella</taxon>
    </lineage>
</organism>
<accession>A0A836Z445</accession>
<gene>
    <name evidence="1" type="ORF">SALWKB29_1467</name>
</gene>
<sequence length="72" mass="8103">MYLILPQSPHFYVLLTRFCSISAADTVIMSASGTTTLFLPRICTSAYIRLIHLPPTDSHNWYIRAIFSVTPA</sequence>
<name>A0A836Z445_9NEIS</name>
<evidence type="ECO:0000313" key="1">
    <source>
        <dbReference type="EMBL" id="KDN14378.1"/>
    </source>
</evidence>
<dbReference type="Proteomes" id="UP000027170">
    <property type="component" value="Unassembled WGS sequence"/>
</dbReference>
<keyword evidence="2" id="KW-1185">Reference proteome</keyword>
<reference evidence="1 2" key="1">
    <citation type="submission" date="2014-03" db="EMBL/GenBank/DDBJ databases">
        <title>The genomes of two eusocial bee gut symbionts.</title>
        <authorList>
            <person name="Kwong W.K."/>
            <person name="Engel P."/>
            <person name="Koch H."/>
            <person name="Moran N.A."/>
        </authorList>
    </citation>
    <scope>NUCLEOTIDE SEQUENCE [LARGE SCALE GENOMIC DNA]</scope>
    <source>
        <strain evidence="2">wkB29</strain>
    </source>
</reference>
<dbReference type="AlphaFoldDB" id="A0A836Z445"/>